<name>A3U752_CROAH</name>
<evidence type="ECO:0000259" key="10">
    <source>
        <dbReference type="Pfam" id="PF01618"/>
    </source>
</evidence>
<dbReference type="InterPro" id="IPR050790">
    <property type="entry name" value="ExbB/TolQ_transport"/>
</dbReference>
<dbReference type="AlphaFoldDB" id="A3U752"/>
<sequence length="114" mass="12518">MLLDRINEGGPFFMWPIVFIFIILVALFVRQLVTKANKDHTITLLSNISLFILAWGILGSVIGLIQAFDAIEGAGSVSQGVMAGGLKIAFLTTVFGLFTFIFGRLFIIILNLKK</sequence>
<reference evidence="11 12" key="1">
    <citation type="journal article" date="2010" name="J. Bacteriol.">
        <title>The complete genome sequence of Croceibacter atlanticus HTCC2559T.</title>
        <authorList>
            <person name="Oh H.M."/>
            <person name="Kang I."/>
            <person name="Ferriera S."/>
            <person name="Giovannoni S.J."/>
            <person name="Cho J.C."/>
        </authorList>
    </citation>
    <scope>NUCLEOTIDE SEQUENCE [LARGE SCALE GENOMIC DNA]</scope>
    <source>
        <strain evidence="12">ATCC BAA-628 / HTCC2559 / KCTC 12090</strain>
    </source>
</reference>
<dbReference type="OrthoDB" id="1001678at2"/>
<evidence type="ECO:0000256" key="2">
    <source>
        <dbReference type="ARBA" id="ARBA00022448"/>
    </source>
</evidence>
<evidence type="ECO:0000256" key="5">
    <source>
        <dbReference type="ARBA" id="ARBA00022927"/>
    </source>
</evidence>
<dbReference type="GeneID" id="89452770"/>
<dbReference type="PANTHER" id="PTHR30625:SF15">
    <property type="entry name" value="BIOPOLYMER TRANSPORT PROTEIN EXBB"/>
    <property type="match status" value="1"/>
</dbReference>
<proteinExistence type="inferred from homology"/>
<keyword evidence="12" id="KW-1185">Reference proteome</keyword>
<dbReference type="eggNOG" id="COG0811">
    <property type="taxonomic scope" value="Bacteria"/>
</dbReference>
<feature type="transmembrane region" description="Helical" evidence="9">
    <location>
        <begin position="88"/>
        <end position="112"/>
    </location>
</feature>
<evidence type="ECO:0000256" key="4">
    <source>
        <dbReference type="ARBA" id="ARBA00022692"/>
    </source>
</evidence>
<organism evidence="11 12">
    <name type="scientific">Croceibacter atlanticus (strain ATCC BAA-628 / JCM 21780 / CIP 108009 / IAM 15332 / KCTC 12090 / HTCC2559)</name>
    <dbReference type="NCBI Taxonomy" id="216432"/>
    <lineage>
        <taxon>Bacteria</taxon>
        <taxon>Pseudomonadati</taxon>
        <taxon>Bacteroidota</taxon>
        <taxon>Flavobacteriia</taxon>
        <taxon>Flavobacteriales</taxon>
        <taxon>Flavobacteriaceae</taxon>
        <taxon>Croceibacter</taxon>
    </lineage>
</organism>
<protein>
    <submittedName>
        <fullName evidence="11">Putative biopolymer transport protein</fullName>
    </submittedName>
</protein>
<evidence type="ECO:0000313" key="12">
    <source>
        <dbReference type="Proteomes" id="UP000002297"/>
    </source>
</evidence>
<evidence type="ECO:0000256" key="7">
    <source>
        <dbReference type="ARBA" id="ARBA00023136"/>
    </source>
</evidence>
<dbReference type="Pfam" id="PF01618">
    <property type="entry name" value="MotA_ExbB"/>
    <property type="match status" value="1"/>
</dbReference>
<comment type="similarity">
    <text evidence="8">Belongs to the exbB/tolQ family.</text>
</comment>
<dbReference type="STRING" id="216432.CA2559_04900"/>
<dbReference type="HOGENOM" id="CLU_149249_0_0_10"/>
<dbReference type="EMBL" id="CP002046">
    <property type="protein sequence ID" value="EAP88069.1"/>
    <property type="molecule type" value="Genomic_DNA"/>
</dbReference>
<gene>
    <name evidence="11" type="ordered locus">CA2559_04900</name>
</gene>
<dbReference type="InterPro" id="IPR002898">
    <property type="entry name" value="MotA_ExbB_proton_chnl"/>
</dbReference>
<dbReference type="GO" id="GO:0017038">
    <property type="term" value="P:protein import"/>
    <property type="evidence" value="ECO:0007669"/>
    <property type="project" value="TreeGrafter"/>
</dbReference>
<accession>A3U752</accession>
<evidence type="ECO:0000256" key="1">
    <source>
        <dbReference type="ARBA" id="ARBA00004651"/>
    </source>
</evidence>
<evidence type="ECO:0000313" key="11">
    <source>
        <dbReference type="EMBL" id="EAP88069.1"/>
    </source>
</evidence>
<keyword evidence="2 8" id="KW-0813">Transport</keyword>
<evidence type="ECO:0000256" key="3">
    <source>
        <dbReference type="ARBA" id="ARBA00022475"/>
    </source>
</evidence>
<dbReference type="GO" id="GO:0005886">
    <property type="term" value="C:plasma membrane"/>
    <property type="evidence" value="ECO:0007669"/>
    <property type="project" value="UniProtKB-SubCell"/>
</dbReference>
<evidence type="ECO:0000256" key="6">
    <source>
        <dbReference type="ARBA" id="ARBA00022989"/>
    </source>
</evidence>
<feature type="transmembrane region" description="Helical" evidence="9">
    <location>
        <begin position="12"/>
        <end position="33"/>
    </location>
</feature>
<feature type="domain" description="MotA/TolQ/ExbB proton channel" evidence="10">
    <location>
        <begin position="39"/>
        <end position="106"/>
    </location>
</feature>
<keyword evidence="5 8" id="KW-0653">Protein transport</keyword>
<dbReference type="RefSeq" id="WP_013186745.1">
    <property type="nucleotide sequence ID" value="NC_014230.1"/>
</dbReference>
<dbReference type="Proteomes" id="UP000002297">
    <property type="component" value="Chromosome"/>
</dbReference>
<dbReference type="PANTHER" id="PTHR30625">
    <property type="entry name" value="PROTEIN TOLQ"/>
    <property type="match status" value="1"/>
</dbReference>
<feature type="transmembrane region" description="Helical" evidence="9">
    <location>
        <begin position="45"/>
        <end position="68"/>
    </location>
</feature>
<dbReference type="KEGG" id="cat:CA2559_04900"/>
<keyword evidence="4 9" id="KW-0812">Transmembrane</keyword>
<keyword evidence="3" id="KW-1003">Cell membrane</keyword>
<keyword evidence="7 9" id="KW-0472">Membrane</keyword>
<keyword evidence="6 9" id="KW-1133">Transmembrane helix</keyword>
<comment type="subcellular location">
    <subcellularLocation>
        <location evidence="1">Cell membrane</location>
        <topology evidence="1">Multi-pass membrane protein</topology>
    </subcellularLocation>
    <subcellularLocation>
        <location evidence="8">Membrane</location>
        <topology evidence="8">Multi-pass membrane protein</topology>
    </subcellularLocation>
</comment>
<evidence type="ECO:0000256" key="9">
    <source>
        <dbReference type="SAM" id="Phobius"/>
    </source>
</evidence>
<evidence type="ECO:0000256" key="8">
    <source>
        <dbReference type="RuleBase" id="RU004057"/>
    </source>
</evidence>